<organism evidence="4 5">
    <name type="scientific">Vigna angularis var. angularis</name>
    <dbReference type="NCBI Taxonomy" id="157739"/>
    <lineage>
        <taxon>Eukaryota</taxon>
        <taxon>Viridiplantae</taxon>
        <taxon>Streptophyta</taxon>
        <taxon>Embryophyta</taxon>
        <taxon>Tracheophyta</taxon>
        <taxon>Spermatophyta</taxon>
        <taxon>Magnoliopsida</taxon>
        <taxon>eudicotyledons</taxon>
        <taxon>Gunneridae</taxon>
        <taxon>Pentapetalae</taxon>
        <taxon>rosids</taxon>
        <taxon>fabids</taxon>
        <taxon>Fabales</taxon>
        <taxon>Fabaceae</taxon>
        <taxon>Papilionoideae</taxon>
        <taxon>50 kb inversion clade</taxon>
        <taxon>NPAAA clade</taxon>
        <taxon>indigoferoid/millettioid clade</taxon>
        <taxon>Phaseoleae</taxon>
        <taxon>Vigna</taxon>
    </lineage>
</organism>
<evidence type="ECO:0000256" key="2">
    <source>
        <dbReference type="ARBA" id="ARBA00022803"/>
    </source>
</evidence>
<dbReference type="SUPFAM" id="SSF48452">
    <property type="entry name" value="TPR-like"/>
    <property type="match status" value="1"/>
</dbReference>
<dbReference type="EMBL" id="AP015041">
    <property type="protein sequence ID" value="BAT96089.1"/>
    <property type="molecule type" value="Genomic_DNA"/>
</dbReference>
<dbReference type="PROSITE" id="PS50005">
    <property type="entry name" value="TPR"/>
    <property type="match status" value="1"/>
</dbReference>
<protein>
    <submittedName>
        <fullName evidence="4">Uncharacterized protein</fullName>
    </submittedName>
</protein>
<gene>
    <name evidence="4" type="primary">Vigan.08G297100</name>
    <name evidence="4" type="ORF">VIGAN_08297100</name>
</gene>
<dbReference type="AlphaFoldDB" id="A0A0S3STC1"/>
<dbReference type="InterPro" id="IPR044650">
    <property type="entry name" value="SRFR1-like"/>
</dbReference>
<dbReference type="PANTHER" id="PTHR44749">
    <property type="entry name" value="SUPPRESSOR OF RPS4-RLD 1"/>
    <property type="match status" value="1"/>
</dbReference>
<keyword evidence="2 3" id="KW-0802">TPR repeat</keyword>
<dbReference type="Proteomes" id="UP000291084">
    <property type="component" value="Chromosome 8"/>
</dbReference>
<reference evidence="4 5" key="1">
    <citation type="journal article" date="2015" name="Sci. Rep.">
        <title>The power of single molecule real-time sequencing technology in the de novo assembly of a eukaryotic genome.</title>
        <authorList>
            <person name="Sakai H."/>
            <person name="Naito K."/>
            <person name="Ogiso-Tanaka E."/>
            <person name="Takahashi Y."/>
            <person name="Iseki K."/>
            <person name="Muto C."/>
            <person name="Satou K."/>
            <person name="Teruya K."/>
            <person name="Shiroma A."/>
            <person name="Shimoji M."/>
            <person name="Hirano T."/>
            <person name="Itoh T."/>
            <person name="Kaga A."/>
            <person name="Tomooka N."/>
        </authorList>
    </citation>
    <scope>NUCLEOTIDE SEQUENCE [LARGE SCALE GENOMIC DNA]</scope>
    <source>
        <strain evidence="5">cv. Shumari</strain>
    </source>
</reference>
<dbReference type="InterPro" id="IPR011990">
    <property type="entry name" value="TPR-like_helical_dom_sf"/>
</dbReference>
<evidence type="ECO:0000256" key="1">
    <source>
        <dbReference type="ARBA" id="ARBA00022737"/>
    </source>
</evidence>
<evidence type="ECO:0000256" key="3">
    <source>
        <dbReference type="PROSITE-ProRule" id="PRU00339"/>
    </source>
</evidence>
<accession>A0A0S3STC1</accession>
<dbReference type="Gene3D" id="1.25.40.10">
    <property type="entry name" value="Tetratricopeptide repeat domain"/>
    <property type="match status" value="1"/>
</dbReference>
<evidence type="ECO:0000313" key="5">
    <source>
        <dbReference type="Proteomes" id="UP000291084"/>
    </source>
</evidence>
<dbReference type="InterPro" id="IPR013105">
    <property type="entry name" value="TPR_2"/>
</dbReference>
<proteinExistence type="predicted"/>
<keyword evidence="5" id="KW-1185">Reference proteome</keyword>
<dbReference type="GO" id="GO:0045892">
    <property type="term" value="P:negative regulation of DNA-templated transcription"/>
    <property type="evidence" value="ECO:0007669"/>
    <property type="project" value="InterPro"/>
</dbReference>
<feature type="repeat" description="TPR" evidence="3">
    <location>
        <begin position="129"/>
        <end position="162"/>
    </location>
</feature>
<sequence length="284" mass="32315">MVEVMLMKEIEDTTLLLGVDLSILDLDSIHLPPSETCRIVSDDEEVYEEDNLEFEFGFELLRSHLRFSSASSSLLLQSIFYSRKPFSYFYQDISKPTKAQECLSQMLQIDGRKAINDLSMGLSVDGPNVECLYLRASCYHALGQYKEAVKDYDVALDLELDSMDKFVLQCLAFCQVGAITFVGLTRLLVLEQLQVAALTTIDMQEQSSSAITHLRTLSKYKNSSFFFLTTRTGNNNTEIAKLLTITQQAPQLYRKIRFFKSVKLVSQEIFQNSPPLQFLVSWSV</sequence>
<name>A0A0S3STC1_PHAAN</name>
<evidence type="ECO:0000313" key="4">
    <source>
        <dbReference type="EMBL" id="BAT96089.1"/>
    </source>
</evidence>
<keyword evidence="1" id="KW-0677">Repeat</keyword>
<dbReference type="PANTHER" id="PTHR44749:SF1">
    <property type="entry name" value="TETRATRICOPEPTIDE-LIKE HELICAL DOMAIN-CONTAINING PROTEIN"/>
    <property type="match status" value="1"/>
</dbReference>
<dbReference type="SMART" id="SM00028">
    <property type="entry name" value="TPR"/>
    <property type="match status" value="1"/>
</dbReference>
<dbReference type="InterPro" id="IPR019734">
    <property type="entry name" value="TPR_rpt"/>
</dbReference>
<dbReference type="Pfam" id="PF07719">
    <property type="entry name" value="TPR_2"/>
    <property type="match status" value="1"/>
</dbReference>